<feature type="region of interest" description="Disordered" evidence="2">
    <location>
        <begin position="1"/>
        <end position="29"/>
    </location>
</feature>
<dbReference type="Proteomes" id="UP001652625">
    <property type="component" value="Chromosome 10"/>
</dbReference>
<dbReference type="RefSeq" id="XP_065663516.1">
    <property type="nucleotide sequence ID" value="XM_065807444.1"/>
</dbReference>
<proteinExistence type="predicted"/>
<keyword evidence="1" id="KW-0175">Coiled coil</keyword>
<feature type="domain" description="BEN" evidence="3">
    <location>
        <begin position="180"/>
        <end position="254"/>
    </location>
</feature>
<name>A0ABM4CNV1_HYDVU</name>
<sequence>MDKNEERFSKRARMNEADDDNFTEHNGSVNLLIREESAVKDEDQHTNSSNDNGGELYEQDVIQLVKHLHQTVKELSNENAQLKKRIATMEVEKEHKMRLNNLNNHVKRFIDVSTADQSFCSHTDCAEISSEDDSKPSMSMLIRQKKLPLCKYDYSHEVQVSDEYIELAETVRSRSVSHKNFAKNLLQEIYKDRKQELVGKNTRGKRGKAPLPKDIVEIIKSLVWRFYPNIMDSPIGETEWELCIAAIDEFLRRKKSLYGVKETL</sequence>
<evidence type="ECO:0000256" key="2">
    <source>
        <dbReference type="SAM" id="MobiDB-lite"/>
    </source>
</evidence>
<evidence type="ECO:0000256" key="1">
    <source>
        <dbReference type="SAM" id="Coils"/>
    </source>
</evidence>
<accession>A0ABM4CNV1</accession>
<evidence type="ECO:0000313" key="5">
    <source>
        <dbReference type="RefSeq" id="XP_065663516.1"/>
    </source>
</evidence>
<reference evidence="5" key="1">
    <citation type="submission" date="2025-08" db="UniProtKB">
        <authorList>
            <consortium name="RefSeq"/>
        </authorList>
    </citation>
    <scope>IDENTIFICATION</scope>
</reference>
<dbReference type="Pfam" id="PF10523">
    <property type="entry name" value="BEN"/>
    <property type="match status" value="1"/>
</dbReference>
<evidence type="ECO:0000313" key="4">
    <source>
        <dbReference type="Proteomes" id="UP001652625"/>
    </source>
</evidence>
<dbReference type="InterPro" id="IPR018379">
    <property type="entry name" value="BEN_domain"/>
</dbReference>
<evidence type="ECO:0000259" key="3">
    <source>
        <dbReference type="Pfam" id="PF10523"/>
    </source>
</evidence>
<organism evidence="4 5">
    <name type="scientific">Hydra vulgaris</name>
    <name type="common">Hydra</name>
    <name type="synonym">Hydra attenuata</name>
    <dbReference type="NCBI Taxonomy" id="6087"/>
    <lineage>
        <taxon>Eukaryota</taxon>
        <taxon>Metazoa</taxon>
        <taxon>Cnidaria</taxon>
        <taxon>Hydrozoa</taxon>
        <taxon>Hydroidolina</taxon>
        <taxon>Anthoathecata</taxon>
        <taxon>Aplanulata</taxon>
        <taxon>Hydridae</taxon>
        <taxon>Hydra</taxon>
    </lineage>
</organism>
<feature type="compositionally biased region" description="Basic and acidic residues" evidence="2">
    <location>
        <begin position="1"/>
        <end position="16"/>
    </location>
</feature>
<gene>
    <name evidence="5" type="primary">LOC100208249</name>
</gene>
<protein>
    <submittedName>
        <fullName evidence="5">Uncharacterized protein LOC100208249 isoform X2</fullName>
    </submittedName>
</protein>
<keyword evidence="4" id="KW-1185">Reference proteome</keyword>
<feature type="coiled-coil region" evidence="1">
    <location>
        <begin position="65"/>
        <end position="92"/>
    </location>
</feature>
<dbReference type="GeneID" id="100208249"/>